<dbReference type="Proteomes" id="UP000182306">
    <property type="component" value="Plasmid C"/>
</dbReference>
<geneLocation type="plasmid" evidence="2 3">
    <name>C</name>
</geneLocation>
<keyword evidence="2" id="KW-0614">Plasmid</keyword>
<evidence type="ECO:0000313" key="3">
    <source>
        <dbReference type="Proteomes" id="UP000182306"/>
    </source>
</evidence>
<accession>A0A1L3LUQ5</accession>
<dbReference type="RefSeq" id="WP_064253019.1">
    <property type="nucleotide sequence ID" value="NZ_CP013110.1"/>
</dbReference>
<evidence type="ECO:0000256" key="1">
    <source>
        <dbReference type="SAM" id="MobiDB-lite"/>
    </source>
</evidence>
<protein>
    <submittedName>
        <fullName evidence="2">Uncharacterized protein</fullName>
    </submittedName>
</protein>
<keyword evidence="3" id="KW-1185">Reference proteome</keyword>
<dbReference type="EMBL" id="CP013110">
    <property type="protein sequence ID" value="APG93801.1"/>
    <property type="molecule type" value="Genomic_DNA"/>
</dbReference>
<evidence type="ECO:0000313" key="2">
    <source>
        <dbReference type="EMBL" id="APG93801.1"/>
    </source>
</evidence>
<organism evidence="2 3">
    <name type="scientific">Sinorhizobium americanum</name>
    <dbReference type="NCBI Taxonomy" id="194963"/>
    <lineage>
        <taxon>Bacteria</taxon>
        <taxon>Pseudomonadati</taxon>
        <taxon>Pseudomonadota</taxon>
        <taxon>Alphaproteobacteria</taxon>
        <taxon>Hyphomicrobiales</taxon>
        <taxon>Rhizobiaceae</taxon>
        <taxon>Sinorhizobium/Ensifer group</taxon>
        <taxon>Sinorhizobium</taxon>
    </lineage>
</organism>
<dbReference type="KEGG" id="same:SAMCFNEI73_pC0077"/>
<gene>
    <name evidence="2" type="ORF">SAMCFNEI73_pC0077</name>
</gene>
<reference evidence="2 3" key="1">
    <citation type="submission" date="2015-10" db="EMBL/GenBank/DDBJ databases">
        <title>Genomic differences between typical nodule nitrogen-fixing rhizobial strains and those coming from bean seeds.</title>
        <authorList>
            <person name="Peralta H."/>
            <person name="Aguilar-Vera A."/>
            <person name="Diaz R."/>
            <person name="Mora Y."/>
            <person name="Martinez-Batallar G."/>
            <person name="Salazar E."/>
            <person name="Vargas-Lagunas C."/>
            <person name="Encarnacion S."/>
            <person name="Girard L."/>
            <person name="Mora J."/>
        </authorList>
    </citation>
    <scope>NUCLEOTIDE SEQUENCE [LARGE SCALE GENOMIC DNA]</scope>
    <source>
        <strain evidence="2 3">CFNEI 73</strain>
        <plasmid evidence="2 3">C</plasmid>
    </source>
</reference>
<dbReference type="OrthoDB" id="8421418at2"/>
<dbReference type="AlphaFoldDB" id="A0A1L3LUQ5"/>
<name>A0A1L3LUQ5_9HYPH</name>
<sequence length="62" mass="6408">MTGSVATTAAQAATQTQNADPSQARFDEALQQAVASGGGQLIAQEMMKIAQEVLNEALADEE</sequence>
<feature type="region of interest" description="Disordered" evidence="1">
    <location>
        <begin position="1"/>
        <end position="24"/>
    </location>
</feature>
<proteinExistence type="predicted"/>
<feature type="compositionally biased region" description="Low complexity" evidence="1">
    <location>
        <begin position="1"/>
        <end position="17"/>
    </location>
</feature>